<dbReference type="Pfam" id="PF02141">
    <property type="entry name" value="DENN"/>
    <property type="match status" value="1"/>
</dbReference>
<dbReference type="InterPro" id="IPR043153">
    <property type="entry name" value="DENN_C"/>
</dbReference>
<dbReference type="Gene3D" id="3.40.50.11500">
    <property type="match status" value="1"/>
</dbReference>
<dbReference type="Proteomes" id="UP001318040">
    <property type="component" value="Chromosome 24"/>
</dbReference>
<feature type="compositionally biased region" description="Polar residues" evidence="2">
    <location>
        <begin position="522"/>
        <end position="533"/>
    </location>
</feature>
<feature type="compositionally biased region" description="Gly residues" evidence="2">
    <location>
        <begin position="119"/>
        <end position="130"/>
    </location>
</feature>
<dbReference type="SMART" id="SM00800">
    <property type="entry name" value="uDENN"/>
    <property type="match status" value="1"/>
</dbReference>
<gene>
    <name evidence="5" type="primary">LOC116945653</name>
</gene>
<dbReference type="KEGG" id="pmrn:116945653"/>
<feature type="compositionally biased region" description="Basic and acidic residues" evidence="2">
    <location>
        <begin position="1"/>
        <end position="11"/>
    </location>
</feature>
<dbReference type="FunFam" id="3.40.50.11500:FF:000004">
    <property type="entry name" value="DENN domain-containing protein 2C isoform X1"/>
    <property type="match status" value="1"/>
</dbReference>
<dbReference type="InterPro" id="IPR005112">
    <property type="entry name" value="dDENN_dom"/>
</dbReference>
<dbReference type="PROSITE" id="PS50211">
    <property type="entry name" value="DENN"/>
    <property type="match status" value="1"/>
</dbReference>
<feature type="compositionally biased region" description="Low complexity" evidence="2">
    <location>
        <begin position="259"/>
        <end position="269"/>
    </location>
</feature>
<proteinExistence type="predicted"/>
<dbReference type="AlphaFoldDB" id="A0AAJ7TDY5"/>
<feature type="region of interest" description="Disordered" evidence="2">
    <location>
        <begin position="479"/>
        <end position="539"/>
    </location>
</feature>
<protein>
    <submittedName>
        <fullName evidence="5">Suppression of tumorigenicity 5 protein-like</fullName>
    </submittedName>
</protein>
<dbReference type="PANTHER" id="PTHR15288:SF0">
    <property type="entry name" value="UDENN DOMAIN-CONTAINING PROTEIN"/>
    <property type="match status" value="1"/>
</dbReference>
<dbReference type="InterPro" id="IPR037516">
    <property type="entry name" value="Tripartite_DENN"/>
</dbReference>
<sequence length="1011" mass="108055">MAERAAPRGSDDAGGGAVVSLPEEPAGGAASSSSVCIKRRICEWEGKGLAASTLNLPDPASAAAARGERSVARRDRSPCRRNLPKEAAGGGGCGVLAGGACSQTPPDRRAVAVPARAGELGGARGDGAGGASLDRLHRHHDREPRATPRPSRLRRQPPVTATAAAAGLGRERGAPSPVLARVRQFEEKDRRPQHLRHPARENKGGSLDQCRSRGPCGPDGPGGTERAFEPPLPSAAREGEGALEREAVEEDARNAYNTPARPARPGGRGPYASPLLAVGAGRPAGLPTPQLGAVATATRVARPRRPPPLPLCPPPAAVSRKAAFREATGSPARRPRCLQKSLEYEDVSAVAVGNGVSHGNGSIGGGGGVGGCCVQAGKARGTAGLRRSMSQETIYQPLARADNVYEEVDGSVSRTVWHYRPARPAPPKIPPRPPGGVTPRPAAPETVARKNGDNHDPTQLPLHVRKINAIFTAKFGKKRFKRNLPPNPDSATAAAAATKDDNSDSESDTEERKKVYSRHLSHVQSVKQASQRHAAQQPLAGGGATAAALRRPHALLELFVVVTMGRGRGGPADEGPPASAPRITQIFPKADKLSKEGREMEALLTAIPHFCFPDADDPNAFTPTSDKIQSETFSFVLTSENGTRRFGYCRRVLVGGAGPPVREVYCIVSHLGCFALFSQILDEVERRRAVSPALLSPFLTSLWEHRRAPPAPGAALVLSTFLPGVGRRRLTLRRPADSRLEHVDAACLLGCLGPRTLVRTFAALLLERRVIFTADRLSVLSKCCHAALALLYPFAWQHTYVPVLPAPMVDIVCSPTPFVVGLLSSTLPRTHELPMEEVLVVDLGSNQFIRQVDDEDAILPPKLQAALQAALEARLELGGPDVSQNSLVSEVFIRFFVEAVGHLPLFMAPPSVVTPTSSTSPFSSFRREDFVRAAASKTHRRFLELFTHTQMFSCFVQERAQRQRGARDLFDARVIPFLEEVAADAEAESGVNKFLRSLGNIVNFPLKLLPR</sequence>
<feature type="region of interest" description="Disordered" evidence="2">
    <location>
        <begin position="52"/>
        <end position="269"/>
    </location>
</feature>
<dbReference type="Gene3D" id="3.30.450.200">
    <property type="match status" value="1"/>
</dbReference>
<feature type="region of interest" description="Disordered" evidence="2">
    <location>
        <begin position="297"/>
        <end position="334"/>
    </location>
</feature>
<evidence type="ECO:0000313" key="5">
    <source>
        <dbReference type="RefSeq" id="XP_032816069.1"/>
    </source>
</evidence>
<evidence type="ECO:0000256" key="2">
    <source>
        <dbReference type="SAM" id="MobiDB-lite"/>
    </source>
</evidence>
<dbReference type="Pfam" id="PF03455">
    <property type="entry name" value="dDENN"/>
    <property type="match status" value="1"/>
</dbReference>
<dbReference type="InterPro" id="IPR051942">
    <property type="entry name" value="DENN_domain_containing_2"/>
</dbReference>
<dbReference type="SMART" id="SM00801">
    <property type="entry name" value="dDENN"/>
    <property type="match status" value="1"/>
</dbReference>
<reference evidence="5" key="1">
    <citation type="submission" date="2025-08" db="UniProtKB">
        <authorList>
            <consortium name="RefSeq"/>
        </authorList>
    </citation>
    <scope>IDENTIFICATION</scope>
    <source>
        <tissue evidence="5">Sperm</tissue>
    </source>
</reference>
<feature type="compositionally biased region" description="Basic and acidic residues" evidence="2">
    <location>
        <begin position="66"/>
        <end position="78"/>
    </location>
</feature>
<dbReference type="SMART" id="SM00799">
    <property type="entry name" value="DENN"/>
    <property type="match status" value="1"/>
</dbReference>
<dbReference type="InterPro" id="IPR001194">
    <property type="entry name" value="cDENN_dom"/>
</dbReference>
<dbReference type="RefSeq" id="XP_032816069.1">
    <property type="nucleotide sequence ID" value="XM_032960178.1"/>
</dbReference>
<evidence type="ECO:0000256" key="1">
    <source>
        <dbReference type="ARBA" id="ARBA00022658"/>
    </source>
</evidence>
<keyword evidence="4" id="KW-1185">Reference proteome</keyword>
<evidence type="ECO:0000259" key="3">
    <source>
        <dbReference type="PROSITE" id="PS50211"/>
    </source>
</evidence>
<evidence type="ECO:0000313" key="4">
    <source>
        <dbReference type="Proteomes" id="UP001318040"/>
    </source>
</evidence>
<feature type="region of interest" description="Disordered" evidence="2">
    <location>
        <begin position="420"/>
        <end position="461"/>
    </location>
</feature>
<feature type="domain" description="UDENN" evidence="3">
    <location>
        <begin position="563"/>
        <end position="966"/>
    </location>
</feature>
<accession>A0AAJ7TDY5</accession>
<keyword evidence="1" id="KW-0344">Guanine-nucleotide releasing factor</keyword>
<feature type="region of interest" description="Disordered" evidence="2">
    <location>
        <begin position="1"/>
        <end position="34"/>
    </location>
</feature>
<dbReference type="InterPro" id="IPR005113">
    <property type="entry name" value="uDENN_dom"/>
</dbReference>
<feature type="compositionally biased region" description="Pro residues" evidence="2">
    <location>
        <begin position="423"/>
        <end position="436"/>
    </location>
</feature>
<dbReference type="PANTHER" id="PTHR15288">
    <property type="entry name" value="DENN DOMAIN-CONTAINING PROTEIN 2"/>
    <property type="match status" value="1"/>
</dbReference>
<feature type="compositionally biased region" description="Basic and acidic residues" evidence="2">
    <location>
        <begin position="447"/>
        <end position="456"/>
    </location>
</feature>
<dbReference type="Pfam" id="PF03456">
    <property type="entry name" value="uDENN"/>
    <property type="match status" value="1"/>
</dbReference>
<feature type="compositionally biased region" description="Basic and acidic residues" evidence="2">
    <location>
        <begin position="237"/>
        <end position="253"/>
    </location>
</feature>
<feature type="compositionally biased region" description="Basic and acidic residues" evidence="2">
    <location>
        <begin position="183"/>
        <end position="203"/>
    </location>
</feature>
<dbReference type="GO" id="GO:0005085">
    <property type="term" value="F:guanyl-nucleotide exchange factor activity"/>
    <property type="evidence" value="ECO:0007669"/>
    <property type="project" value="UniProtKB-KW"/>
</dbReference>
<name>A0AAJ7TDY5_PETMA</name>
<feature type="compositionally biased region" description="Gly residues" evidence="2">
    <location>
        <begin position="88"/>
        <end position="97"/>
    </location>
</feature>
<organism evidence="4 5">
    <name type="scientific">Petromyzon marinus</name>
    <name type="common">Sea lamprey</name>
    <dbReference type="NCBI Taxonomy" id="7757"/>
    <lineage>
        <taxon>Eukaryota</taxon>
        <taxon>Metazoa</taxon>
        <taxon>Chordata</taxon>
        <taxon>Craniata</taxon>
        <taxon>Vertebrata</taxon>
        <taxon>Cyclostomata</taxon>
        <taxon>Hyperoartia</taxon>
        <taxon>Petromyzontiformes</taxon>
        <taxon>Petromyzontidae</taxon>
        <taxon>Petromyzon</taxon>
    </lineage>
</organism>
<feature type="compositionally biased region" description="Pro residues" evidence="2">
    <location>
        <begin position="306"/>
        <end position="316"/>
    </location>
</feature>